<dbReference type="SUPFAM" id="SSF46785">
    <property type="entry name" value="Winged helix' DNA-binding domain"/>
    <property type="match status" value="1"/>
</dbReference>
<dbReference type="PANTHER" id="PTHR44846">
    <property type="entry name" value="MANNOSYL-D-GLYCERATE TRANSPORT/METABOLISM SYSTEM REPRESSOR MNGR-RELATED"/>
    <property type="match status" value="1"/>
</dbReference>
<dbReference type="SMART" id="SM00866">
    <property type="entry name" value="UTRA"/>
    <property type="match status" value="1"/>
</dbReference>
<dbReference type="InterPro" id="IPR028978">
    <property type="entry name" value="Chorismate_lyase_/UTRA_dom_sf"/>
</dbReference>
<dbReference type="InterPro" id="IPR036388">
    <property type="entry name" value="WH-like_DNA-bd_sf"/>
</dbReference>
<evidence type="ECO:0000256" key="1">
    <source>
        <dbReference type="ARBA" id="ARBA00023015"/>
    </source>
</evidence>
<dbReference type="PROSITE" id="PS50949">
    <property type="entry name" value="HTH_GNTR"/>
    <property type="match status" value="1"/>
</dbReference>
<dbReference type="GO" id="GO:0003677">
    <property type="term" value="F:DNA binding"/>
    <property type="evidence" value="ECO:0007669"/>
    <property type="project" value="UniProtKB-KW"/>
</dbReference>
<dbReference type="Pfam" id="PF07702">
    <property type="entry name" value="UTRA"/>
    <property type="match status" value="1"/>
</dbReference>
<protein>
    <submittedName>
        <fullName evidence="5">Phosphonate utilization transcriptional regulator PhnR</fullName>
    </submittedName>
</protein>
<dbReference type="InterPro" id="IPR036390">
    <property type="entry name" value="WH_DNA-bd_sf"/>
</dbReference>
<dbReference type="InterPro" id="IPR011663">
    <property type="entry name" value="UTRA"/>
</dbReference>
<evidence type="ECO:0000313" key="6">
    <source>
        <dbReference type="Proteomes" id="UP000281725"/>
    </source>
</evidence>
<organism evidence="5 6">
    <name type="scientific">Aeromonas veronii</name>
    <dbReference type="NCBI Taxonomy" id="654"/>
    <lineage>
        <taxon>Bacteria</taxon>
        <taxon>Pseudomonadati</taxon>
        <taxon>Pseudomonadota</taxon>
        <taxon>Gammaproteobacteria</taxon>
        <taxon>Aeromonadales</taxon>
        <taxon>Aeromonadaceae</taxon>
        <taxon>Aeromonas</taxon>
    </lineage>
</organism>
<dbReference type="SUPFAM" id="SSF64288">
    <property type="entry name" value="Chorismate lyase-like"/>
    <property type="match status" value="1"/>
</dbReference>
<keyword evidence="2" id="KW-0238">DNA-binding</keyword>
<accession>A0A3A9IVQ1</accession>
<dbReference type="InterPro" id="IPR050679">
    <property type="entry name" value="Bact_HTH_transcr_reg"/>
</dbReference>
<gene>
    <name evidence="5" type="primary">phnR</name>
    <name evidence="5" type="ORF">D6R50_04730</name>
</gene>
<dbReference type="AlphaFoldDB" id="A0A3A9IVQ1"/>
<feature type="domain" description="HTH gntR-type" evidence="4">
    <location>
        <begin position="82"/>
        <end position="150"/>
    </location>
</feature>
<dbReference type="SMART" id="SM00345">
    <property type="entry name" value="HTH_GNTR"/>
    <property type="match status" value="1"/>
</dbReference>
<evidence type="ECO:0000256" key="2">
    <source>
        <dbReference type="ARBA" id="ARBA00023125"/>
    </source>
</evidence>
<dbReference type="CDD" id="cd07377">
    <property type="entry name" value="WHTH_GntR"/>
    <property type="match status" value="1"/>
</dbReference>
<comment type="caution">
    <text evidence="5">The sequence shown here is derived from an EMBL/GenBank/DDBJ whole genome shotgun (WGS) entry which is preliminary data.</text>
</comment>
<dbReference type="Proteomes" id="UP000281725">
    <property type="component" value="Unassembled WGS sequence"/>
</dbReference>
<name>A0A3A9IVQ1_AERVE</name>
<dbReference type="GO" id="GO:0003700">
    <property type="term" value="F:DNA-binding transcription factor activity"/>
    <property type="evidence" value="ECO:0007669"/>
    <property type="project" value="InterPro"/>
</dbReference>
<evidence type="ECO:0000313" key="5">
    <source>
        <dbReference type="EMBL" id="RKJ92271.1"/>
    </source>
</evidence>
<evidence type="ECO:0000259" key="4">
    <source>
        <dbReference type="PROSITE" id="PS50949"/>
    </source>
</evidence>
<dbReference type="Gene3D" id="1.10.10.10">
    <property type="entry name" value="Winged helix-like DNA-binding domain superfamily/Winged helix DNA-binding domain"/>
    <property type="match status" value="1"/>
</dbReference>
<dbReference type="NCBIfam" id="TIGR03337">
    <property type="entry name" value="phnR"/>
    <property type="match status" value="1"/>
</dbReference>
<evidence type="ECO:0000256" key="3">
    <source>
        <dbReference type="ARBA" id="ARBA00023163"/>
    </source>
</evidence>
<dbReference type="InterPro" id="IPR000524">
    <property type="entry name" value="Tscrpt_reg_HTH_GntR"/>
</dbReference>
<reference evidence="5 6" key="1">
    <citation type="submission" date="2018-09" db="EMBL/GenBank/DDBJ databases">
        <title>Genome sequencing of Aeromonas veronii MS-17-88.</title>
        <authorList>
            <person name="Tekedar H.C."/>
            <person name="Arick M.A."/>
            <person name="Hsu C.-Y."/>
            <person name="Thrash A."/>
            <person name="Karsi A."/>
            <person name="Lawrence M.L."/>
            <person name="Abdelhamed H."/>
        </authorList>
    </citation>
    <scope>NUCLEOTIDE SEQUENCE [LARGE SCALE GENOMIC DNA]</scope>
    <source>
        <strain evidence="5 6">MS 17-88</strain>
    </source>
</reference>
<dbReference type="Pfam" id="PF00392">
    <property type="entry name" value="GntR"/>
    <property type="match status" value="1"/>
</dbReference>
<dbReference type="Gene3D" id="3.40.1410.10">
    <property type="entry name" value="Chorismate lyase-like"/>
    <property type="match status" value="1"/>
</dbReference>
<dbReference type="PRINTS" id="PR00035">
    <property type="entry name" value="HTHGNTR"/>
</dbReference>
<sequence>MSALWVTAPPRSKGWRYVQQKIHFQRRDRDNLGSLNNRGDSGIYQCILMLPCNDRADDLPCAQPIVQLIAQLIAKPGIFMSKPQYLQIKDALANQILAGGLAPNDKLPSERLLGELYGTTRVTIREALVQLEANGLIYREDRRGWFVTPPRFRLNPRRTSNFHQIVREQGGEPHTELLEKSRQAVPPALMAQLQLKPFDSLFLLKRLRYANGRAICYCENHCLPERVPGLLELDLNGSLTEIYQAHYDLHYARMQVRFFPTALPDEVAKALGATAGLPALRLERLNFDQHGRVLDFDLEYWRHDSLEIEVDTQD</sequence>
<dbReference type="PANTHER" id="PTHR44846:SF7">
    <property type="entry name" value="TRANSCRIPTIONAL REGULATOR OF 2-AMINOETHYLPHOSPHONATE DEGRADATION OPERONS-RELATED"/>
    <property type="match status" value="1"/>
</dbReference>
<dbReference type="EMBL" id="RAWX01000001">
    <property type="protein sequence ID" value="RKJ92271.1"/>
    <property type="molecule type" value="Genomic_DNA"/>
</dbReference>
<keyword evidence="1" id="KW-0805">Transcription regulation</keyword>
<keyword evidence="3" id="KW-0804">Transcription</keyword>
<dbReference type="GO" id="GO:0045892">
    <property type="term" value="P:negative regulation of DNA-templated transcription"/>
    <property type="evidence" value="ECO:0007669"/>
    <property type="project" value="TreeGrafter"/>
</dbReference>
<dbReference type="InterPro" id="IPR017722">
    <property type="entry name" value="Tscrpt_reg_PhnR"/>
</dbReference>
<proteinExistence type="predicted"/>